<keyword evidence="1" id="KW-0812">Transmembrane</keyword>
<accession>A0ABR4CJN8</accession>
<dbReference type="Proteomes" id="UP001595075">
    <property type="component" value="Unassembled WGS sequence"/>
</dbReference>
<evidence type="ECO:0000256" key="1">
    <source>
        <dbReference type="SAM" id="Phobius"/>
    </source>
</evidence>
<evidence type="ECO:0000313" key="3">
    <source>
        <dbReference type="Proteomes" id="UP001595075"/>
    </source>
</evidence>
<evidence type="ECO:0000313" key="2">
    <source>
        <dbReference type="EMBL" id="KAL2070177.1"/>
    </source>
</evidence>
<protein>
    <submittedName>
        <fullName evidence="2">Uncharacterized protein</fullName>
    </submittedName>
</protein>
<organism evidence="2 3">
    <name type="scientific">Oculimacula yallundae</name>
    <dbReference type="NCBI Taxonomy" id="86028"/>
    <lineage>
        <taxon>Eukaryota</taxon>
        <taxon>Fungi</taxon>
        <taxon>Dikarya</taxon>
        <taxon>Ascomycota</taxon>
        <taxon>Pezizomycotina</taxon>
        <taxon>Leotiomycetes</taxon>
        <taxon>Helotiales</taxon>
        <taxon>Ploettnerulaceae</taxon>
        <taxon>Oculimacula</taxon>
    </lineage>
</organism>
<gene>
    <name evidence="2" type="ORF">VTL71DRAFT_13203</name>
</gene>
<comment type="caution">
    <text evidence="2">The sequence shown here is derived from an EMBL/GenBank/DDBJ whole genome shotgun (WGS) entry which is preliminary data.</text>
</comment>
<keyword evidence="1" id="KW-0472">Membrane</keyword>
<proteinExistence type="predicted"/>
<keyword evidence="3" id="KW-1185">Reference proteome</keyword>
<keyword evidence="1" id="KW-1133">Transmembrane helix</keyword>
<name>A0ABR4CJN8_9HELO</name>
<dbReference type="EMBL" id="JAZHXI010000006">
    <property type="protein sequence ID" value="KAL2070177.1"/>
    <property type="molecule type" value="Genomic_DNA"/>
</dbReference>
<reference evidence="2 3" key="1">
    <citation type="journal article" date="2024" name="Commun. Biol.">
        <title>Comparative genomic analysis of thermophilic fungi reveals convergent evolutionary adaptations and gene losses.</title>
        <authorList>
            <person name="Steindorff A.S."/>
            <person name="Aguilar-Pontes M.V."/>
            <person name="Robinson A.J."/>
            <person name="Andreopoulos B."/>
            <person name="LaButti K."/>
            <person name="Kuo A."/>
            <person name="Mondo S."/>
            <person name="Riley R."/>
            <person name="Otillar R."/>
            <person name="Haridas S."/>
            <person name="Lipzen A."/>
            <person name="Grimwood J."/>
            <person name="Schmutz J."/>
            <person name="Clum A."/>
            <person name="Reid I.D."/>
            <person name="Moisan M.C."/>
            <person name="Butler G."/>
            <person name="Nguyen T.T.M."/>
            <person name="Dewar K."/>
            <person name="Conant G."/>
            <person name="Drula E."/>
            <person name="Henrissat B."/>
            <person name="Hansel C."/>
            <person name="Singer S."/>
            <person name="Hutchinson M.I."/>
            <person name="de Vries R.P."/>
            <person name="Natvig D.O."/>
            <person name="Powell A.J."/>
            <person name="Tsang A."/>
            <person name="Grigoriev I.V."/>
        </authorList>
    </citation>
    <scope>NUCLEOTIDE SEQUENCE [LARGE SCALE GENOMIC DNA]</scope>
    <source>
        <strain evidence="2 3">CBS 494.80</strain>
    </source>
</reference>
<feature type="transmembrane region" description="Helical" evidence="1">
    <location>
        <begin position="145"/>
        <end position="165"/>
    </location>
</feature>
<sequence>MAPHCYRSFEDFEPGRDKPKLAVASGQYRSSHTCWPLTDVTERLASVVGSLRADIPQPIGIGACPGLVNDWSVTYLCYTLYAISPIDTYMMIMRKLRILSNSSIRARDEARSKRSAVWGSLLRAKLRRLGTSGTAFANGIKSWKIHISSIILCCLMLLTALSDVVTLQEDL</sequence>